<dbReference type="InterPro" id="IPR032675">
    <property type="entry name" value="LRR_dom_sf"/>
</dbReference>
<accession>A0A2P2KCG4</accession>
<protein>
    <submittedName>
        <fullName evidence="1">Uncharacterized protein MANES_05G077300</fullName>
    </submittedName>
</protein>
<dbReference type="EMBL" id="GGEC01022942">
    <property type="protein sequence ID" value="MBX03426.1"/>
    <property type="molecule type" value="Transcribed_RNA"/>
</dbReference>
<proteinExistence type="predicted"/>
<evidence type="ECO:0000313" key="1">
    <source>
        <dbReference type="EMBL" id="MBX03426.1"/>
    </source>
</evidence>
<dbReference type="SUPFAM" id="SSF52047">
    <property type="entry name" value="RNI-like"/>
    <property type="match status" value="1"/>
</dbReference>
<dbReference type="Gene3D" id="3.80.10.10">
    <property type="entry name" value="Ribonuclease Inhibitor"/>
    <property type="match status" value="1"/>
</dbReference>
<organism evidence="1">
    <name type="scientific">Rhizophora mucronata</name>
    <name type="common">Asiatic mangrove</name>
    <dbReference type="NCBI Taxonomy" id="61149"/>
    <lineage>
        <taxon>Eukaryota</taxon>
        <taxon>Viridiplantae</taxon>
        <taxon>Streptophyta</taxon>
        <taxon>Embryophyta</taxon>
        <taxon>Tracheophyta</taxon>
        <taxon>Spermatophyta</taxon>
        <taxon>Magnoliopsida</taxon>
        <taxon>eudicotyledons</taxon>
        <taxon>Gunneridae</taxon>
        <taxon>Pentapetalae</taxon>
        <taxon>rosids</taxon>
        <taxon>fabids</taxon>
        <taxon>Malpighiales</taxon>
        <taxon>Rhizophoraceae</taxon>
        <taxon>Rhizophora</taxon>
    </lineage>
</organism>
<name>A0A2P2KCG4_RHIMU</name>
<sequence>MNCPLIERLFFESSKTGRDDSLKSSTCMDLVNFCPNLTSLALRGFKLQDCKVRILVKGFQKLKYVDFSTSYSITGNFLRNLGGAAGGNLLEVVILRDCMHLKEMEVARLLTVVLAGDYKFLRHLVGRLMKLLSCFMLI</sequence>
<reference evidence="1" key="1">
    <citation type="submission" date="2018-02" db="EMBL/GenBank/DDBJ databases">
        <title>Rhizophora mucronata_Transcriptome.</title>
        <authorList>
            <person name="Meera S.P."/>
            <person name="Sreeshan A."/>
            <person name="Augustine A."/>
        </authorList>
    </citation>
    <scope>NUCLEOTIDE SEQUENCE</scope>
    <source>
        <tissue evidence="1">Leaf</tissue>
    </source>
</reference>
<dbReference type="AlphaFoldDB" id="A0A2P2KCG4"/>